<dbReference type="Pfam" id="PF20085">
    <property type="entry name" value="TGL"/>
    <property type="match status" value="1"/>
</dbReference>
<dbReference type="RefSeq" id="WP_049681296.1">
    <property type="nucleotide sequence ID" value="NZ_LFZW01000001.1"/>
</dbReference>
<organism evidence="4 5">
    <name type="scientific">Peribacillus loiseleuriae</name>
    <dbReference type="NCBI Taxonomy" id="1679170"/>
    <lineage>
        <taxon>Bacteria</taxon>
        <taxon>Bacillati</taxon>
        <taxon>Bacillota</taxon>
        <taxon>Bacilli</taxon>
        <taxon>Bacillales</taxon>
        <taxon>Bacillaceae</taxon>
        <taxon>Peribacillus</taxon>
    </lineage>
</organism>
<gene>
    <name evidence="4" type="ORF">AC625_10775</name>
</gene>
<evidence type="ECO:0000256" key="1">
    <source>
        <dbReference type="ARBA" id="ARBA00022679"/>
    </source>
</evidence>
<proteinExistence type="inferred from homology"/>
<dbReference type="AlphaFoldDB" id="A0A0K9GTC1"/>
<evidence type="ECO:0000256" key="3">
    <source>
        <dbReference type="ARBA" id="ARBA00023315"/>
    </source>
</evidence>
<keyword evidence="1 4" id="KW-0808">Transferase</keyword>
<accession>A0A0K9GTC1</accession>
<evidence type="ECO:0000313" key="5">
    <source>
        <dbReference type="Proteomes" id="UP000037146"/>
    </source>
</evidence>
<evidence type="ECO:0000256" key="2">
    <source>
        <dbReference type="ARBA" id="ARBA00022969"/>
    </source>
</evidence>
<dbReference type="PATRIC" id="fig|1679170.3.peg.2413"/>
<keyword evidence="3" id="KW-0012">Acyltransferase</keyword>
<dbReference type="OrthoDB" id="1845399at2"/>
<dbReference type="GO" id="GO:0003810">
    <property type="term" value="F:protein-glutamine gamma-glutamyltransferase activity"/>
    <property type="evidence" value="ECO:0007669"/>
    <property type="project" value="InterPro"/>
</dbReference>
<evidence type="ECO:0000313" key="4">
    <source>
        <dbReference type="EMBL" id="KMY49944.1"/>
    </source>
</evidence>
<dbReference type="NCBIfam" id="NF002869">
    <property type="entry name" value="PRK03187.1"/>
    <property type="match status" value="1"/>
</dbReference>
<name>A0A0K9GTC1_9BACI</name>
<keyword evidence="5" id="KW-1185">Reference proteome</keyword>
<dbReference type="EMBL" id="LFZW01000001">
    <property type="protein sequence ID" value="KMY49944.1"/>
    <property type="molecule type" value="Genomic_DNA"/>
</dbReference>
<dbReference type="HAMAP" id="MF_00727">
    <property type="entry name" value="Tgl"/>
    <property type="match status" value="1"/>
</dbReference>
<keyword evidence="2" id="KW-0749">Sporulation</keyword>
<dbReference type="Proteomes" id="UP000037146">
    <property type="component" value="Unassembled WGS sequence"/>
</dbReference>
<dbReference type="STRING" id="1679170.AC625_10775"/>
<dbReference type="GO" id="GO:0030435">
    <property type="term" value="P:sporulation resulting in formation of a cellular spore"/>
    <property type="evidence" value="ECO:0007669"/>
    <property type="project" value="UniProtKB-KW"/>
</dbReference>
<comment type="caution">
    <text evidence="4">The sequence shown here is derived from an EMBL/GenBank/DDBJ whole genome shotgun (WGS) entry which is preliminary data.</text>
</comment>
<sequence>MIQISGMHFQQSSMLPSDSIESVIIQRMQEDKIVYPYQSIEELSFELKLRKSIIASAKAMNQGDAQFEILANSRCNPQYWHLTNTGGFQLRHDVIPSDAIQDIYKNSSLYMFECATATVIIYYHAVLNSMDEHLFNELFQNLYLYSWHVDPDLGIQSIHTDHYLPGDVVYFNNPDFDPETFWWRGENAVDLGDGTYFGHGLGIRTAEQMFQALNKRRKPGSTRLAYLMNLVIRPSFKHLAKLAMLPRGYTANKIQHVVINHNKSSISYDRYLFYLNKVYNQIR</sequence>
<reference evidence="5" key="1">
    <citation type="submission" date="2015-07" db="EMBL/GenBank/DDBJ databases">
        <title>Genome sequencing project for genomic taxonomy and phylogenomics of Bacillus-like bacteria.</title>
        <authorList>
            <person name="Liu B."/>
            <person name="Wang J."/>
            <person name="Zhu Y."/>
            <person name="Liu G."/>
            <person name="Chen Q."/>
            <person name="Chen Z."/>
            <person name="Lan J."/>
            <person name="Che J."/>
            <person name="Ge C."/>
            <person name="Shi H."/>
            <person name="Pan Z."/>
            <person name="Liu X."/>
        </authorList>
    </citation>
    <scope>NUCLEOTIDE SEQUENCE [LARGE SCALE GENOMIC DNA]</scope>
    <source>
        <strain evidence="5">FJAT-27997</strain>
    </source>
</reference>
<protein>
    <submittedName>
        <fullName evidence="4">Protein-glutamine gamma-glutamyltransferase</fullName>
    </submittedName>
</protein>
<dbReference type="InterPro" id="IPR020916">
    <property type="entry name" value="Gln_gamma-glutamylTfrase_bac"/>
</dbReference>